<comment type="subunit">
    <text evidence="2 8">Homodimer.</text>
</comment>
<dbReference type="InterPro" id="IPR016193">
    <property type="entry name" value="Cytidine_deaminase-like"/>
</dbReference>
<dbReference type="PROSITE" id="PS51747">
    <property type="entry name" value="CYT_DCMP_DEAMINASES_2"/>
    <property type="match status" value="1"/>
</dbReference>
<keyword evidence="11" id="KW-1185">Reference proteome</keyword>
<dbReference type="GO" id="GO:0052717">
    <property type="term" value="F:tRNA-specific adenosine-34 deaminase activity"/>
    <property type="evidence" value="ECO:0007669"/>
    <property type="project" value="UniProtKB-UniRule"/>
</dbReference>
<dbReference type="HAMAP" id="MF_00972">
    <property type="entry name" value="tRNA_aden_deaminase"/>
    <property type="match status" value="1"/>
</dbReference>
<dbReference type="EC" id="3.5.4.33" evidence="8"/>
<dbReference type="InterPro" id="IPR028883">
    <property type="entry name" value="tRNA_aden_deaminase"/>
</dbReference>
<dbReference type="Pfam" id="PF14437">
    <property type="entry name" value="MafB19-deam"/>
    <property type="match status" value="1"/>
</dbReference>
<feature type="domain" description="CMP/dCMP-type deaminase" evidence="9">
    <location>
        <begin position="1"/>
        <end position="112"/>
    </location>
</feature>
<feature type="binding site" evidence="8">
    <location>
        <position position="51"/>
    </location>
    <ligand>
        <name>Zn(2+)</name>
        <dbReference type="ChEBI" id="CHEBI:29105"/>
        <note>catalytic</note>
    </ligand>
</feature>
<dbReference type="Proteomes" id="UP000681035">
    <property type="component" value="Chromosome"/>
</dbReference>
<evidence type="ECO:0000256" key="6">
    <source>
        <dbReference type="ARBA" id="ARBA00022833"/>
    </source>
</evidence>
<reference evidence="10" key="1">
    <citation type="submission" date="2020-09" db="EMBL/GenBank/DDBJ databases">
        <title>New species isolated from human feces.</title>
        <authorList>
            <person name="Kitahara M."/>
            <person name="Shigeno Y."/>
            <person name="Shime M."/>
            <person name="Matsumoto Y."/>
            <person name="Nakamura S."/>
            <person name="Motooka D."/>
            <person name="Fukuoka S."/>
            <person name="Nishikawa H."/>
            <person name="Benno Y."/>
        </authorList>
    </citation>
    <scope>NUCLEOTIDE SEQUENCE</scope>
    <source>
        <strain evidence="10">MM50</strain>
    </source>
</reference>
<gene>
    <name evidence="8 10" type="primary">tadA</name>
    <name evidence="10" type="ORF">MM50RIKEN_00630</name>
</gene>
<keyword evidence="5 8" id="KW-0378">Hydrolase</keyword>
<evidence type="ECO:0000256" key="3">
    <source>
        <dbReference type="ARBA" id="ARBA00022694"/>
    </source>
</evidence>
<dbReference type="Gene3D" id="3.40.140.10">
    <property type="entry name" value="Cytidine Deaminase, domain 2"/>
    <property type="match status" value="1"/>
</dbReference>
<comment type="similarity">
    <text evidence="1">Belongs to the cytidine and deoxycytidylate deaminase family. ADAT2 subfamily.</text>
</comment>
<feature type="binding site" evidence="8">
    <location>
        <position position="84"/>
    </location>
    <ligand>
        <name>Zn(2+)</name>
        <dbReference type="ChEBI" id="CHEBI:29105"/>
        <note>catalytic</note>
    </ligand>
</feature>
<keyword evidence="4 8" id="KW-0479">Metal-binding</keyword>
<comment type="function">
    <text evidence="8">Catalyzes the deamination of adenosine to inosine at the wobble position 34 of tRNA(Arg2).</text>
</comment>
<dbReference type="FunFam" id="3.40.140.10:FF:000005">
    <property type="entry name" value="tRNA-specific adenosine deaminase"/>
    <property type="match status" value="1"/>
</dbReference>
<evidence type="ECO:0000256" key="7">
    <source>
        <dbReference type="ARBA" id="ARBA00048045"/>
    </source>
</evidence>
<evidence type="ECO:0000259" key="9">
    <source>
        <dbReference type="PROSITE" id="PS51747"/>
    </source>
</evidence>
<dbReference type="RefSeq" id="WP_213541276.1">
    <property type="nucleotide sequence ID" value="NZ_AP023418.1"/>
</dbReference>
<dbReference type="EMBL" id="AP023418">
    <property type="protein sequence ID" value="BCK80300.1"/>
    <property type="molecule type" value="Genomic_DNA"/>
</dbReference>
<dbReference type="PANTHER" id="PTHR11079">
    <property type="entry name" value="CYTOSINE DEAMINASE FAMILY MEMBER"/>
    <property type="match status" value="1"/>
</dbReference>
<organism evidence="10 11">
    <name type="scientific">Vescimonas coprocola</name>
    <dbReference type="NCBI Taxonomy" id="2714355"/>
    <lineage>
        <taxon>Bacteria</taxon>
        <taxon>Bacillati</taxon>
        <taxon>Bacillota</taxon>
        <taxon>Clostridia</taxon>
        <taxon>Eubacteriales</taxon>
        <taxon>Oscillospiraceae</taxon>
        <taxon>Vescimonas</taxon>
    </lineage>
</organism>
<dbReference type="InterPro" id="IPR002125">
    <property type="entry name" value="CMP_dCMP_dom"/>
</dbReference>
<evidence type="ECO:0000256" key="5">
    <source>
        <dbReference type="ARBA" id="ARBA00022801"/>
    </source>
</evidence>
<dbReference type="AlphaFoldDB" id="A0A810PXB0"/>
<name>A0A810PXB0_9FIRM</name>
<dbReference type="PANTHER" id="PTHR11079:SF179">
    <property type="entry name" value="TRNA(ADENINE(34)) DEAMINASE, CHLOROPLASTIC"/>
    <property type="match status" value="1"/>
</dbReference>
<keyword evidence="3 8" id="KW-0819">tRNA processing</keyword>
<dbReference type="CDD" id="cd01285">
    <property type="entry name" value="nucleoside_deaminase"/>
    <property type="match status" value="1"/>
</dbReference>
<dbReference type="KEGG" id="vcop:MM50RIKEN_00630"/>
<dbReference type="SUPFAM" id="SSF53927">
    <property type="entry name" value="Cytidine deaminase-like"/>
    <property type="match status" value="1"/>
</dbReference>
<evidence type="ECO:0000256" key="1">
    <source>
        <dbReference type="ARBA" id="ARBA00010669"/>
    </source>
</evidence>
<dbReference type="GO" id="GO:0008270">
    <property type="term" value="F:zinc ion binding"/>
    <property type="evidence" value="ECO:0007669"/>
    <property type="project" value="UniProtKB-UniRule"/>
</dbReference>
<keyword evidence="6 8" id="KW-0862">Zinc</keyword>
<proteinExistence type="inferred from homology"/>
<sequence length="146" mass="16339">MHEEYMRQALALAQEAAAHGEVPVGCVIVREGQIVGRGRNRREEKQHTSSHAEMEAIRQANEVLGTWRLDDCTLYVTLEPCPMCAGAILNARIPRVYYGARDREMGACGGVLNLFMEDFPHPPALVGGVLAEDCRRVLTDFFRNLR</sequence>
<dbReference type="InterPro" id="IPR058535">
    <property type="entry name" value="MafB19-deam"/>
</dbReference>
<evidence type="ECO:0000256" key="2">
    <source>
        <dbReference type="ARBA" id="ARBA00011738"/>
    </source>
</evidence>
<dbReference type="PROSITE" id="PS00903">
    <property type="entry name" value="CYT_DCMP_DEAMINASES_1"/>
    <property type="match status" value="1"/>
</dbReference>
<protein>
    <recommendedName>
        <fullName evidence="8">tRNA-specific adenosine deaminase</fullName>
        <ecNumber evidence="8">3.5.4.33</ecNumber>
    </recommendedName>
</protein>
<comment type="catalytic activity">
    <reaction evidence="7 8">
        <text>adenosine(34) in tRNA + H2O + H(+) = inosine(34) in tRNA + NH4(+)</text>
        <dbReference type="Rhea" id="RHEA:43168"/>
        <dbReference type="Rhea" id="RHEA-COMP:10373"/>
        <dbReference type="Rhea" id="RHEA-COMP:10374"/>
        <dbReference type="ChEBI" id="CHEBI:15377"/>
        <dbReference type="ChEBI" id="CHEBI:15378"/>
        <dbReference type="ChEBI" id="CHEBI:28938"/>
        <dbReference type="ChEBI" id="CHEBI:74411"/>
        <dbReference type="ChEBI" id="CHEBI:82852"/>
        <dbReference type="EC" id="3.5.4.33"/>
    </reaction>
</comment>
<dbReference type="GO" id="GO:0002100">
    <property type="term" value="P:tRNA wobble adenosine to inosine editing"/>
    <property type="evidence" value="ECO:0007669"/>
    <property type="project" value="UniProtKB-UniRule"/>
</dbReference>
<accession>A0A810PXB0</accession>
<comment type="cofactor">
    <cofactor evidence="8">
        <name>Zn(2+)</name>
        <dbReference type="ChEBI" id="CHEBI:29105"/>
    </cofactor>
    <text evidence="8">Binds 1 zinc ion per subunit.</text>
</comment>
<feature type="active site" description="Proton donor" evidence="8">
    <location>
        <position position="53"/>
    </location>
</feature>
<dbReference type="InterPro" id="IPR016192">
    <property type="entry name" value="APOBEC/CMP_deaminase_Zn-bd"/>
</dbReference>
<evidence type="ECO:0000256" key="4">
    <source>
        <dbReference type="ARBA" id="ARBA00022723"/>
    </source>
</evidence>
<evidence type="ECO:0000313" key="11">
    <source>
        <dbReference type="Proteomes" id="UP000681035"/>
    </source>
</evidence>
<feature type="binding site" evidence="8">
    <location>
        <position position="81"/>
    </location>
    <ligand>
        <name>Zn(2+)</name>
        <dbReference type="ChEBI" id="CHEBI:29105"/>
        <note>catalytic</note>
    </ligand>
</feature>
<evidence type="ECO:0000313" key="10">
    <source>
        <dbReference type="EMBL" id="BCK80300.1"/>
    </source>
</evidence>
<evidence type="ECO:0000256" key="8">
    <source>
        <dbReference type="HAMAP-Rule" id="MF_00972"/>
    </source>
</evidence>